<evidence type="ECO:0000313" key="5">
    <source>
        <dbReference type="RefSeq" id="XP_035690883.1"/>
    </source>
</evidence>
<dbReference type="RefSeq" id="XP_035690881.1">
    <property type="nucleotide sequence ID" value="XM_035834988.1"/>
</dbReference>
<feature type="region of interest" description="Disordered" evidence="1">
    <location>
        <begin position="1"/>
        <end position="67"/>
    </location>
</feature>
<dbReference type="GeneID" id="118425863"/>
<dbReference type="KEGG" id="bfo:118425863"/>
<dbReference type="RefSeq" id="XP_035690880.1">
    <property type="nucleotide sequence ID" value="XM_035834987.1"/>
</dbReference>
<sequence length="506" mass="55627">MSYNQASAPPPSYNQATGQPPPAQGMPMPTPQMPQAGGYPAGAPPPQAGGYPAGAPPPMAGGYPGAAPPQQQSVFRLSYVDFMPSQIAGTGSTGLLSFSYPQFERFDVLVTRANQWIQQNPTMEVKTCESLEVKYEYHLGGSGAVVNPDQSLFYDHGKGRNCYVRGLRLWFGQKMNPSAPPQQIRYINYVPGCIQAPSLFGYPQFESFGETVNRINMMMRQNPLPGKILTVETQDVKVRGAWSTTTIDPDKSFWSEDANYRKLFLFIIRVFYVEGPPAYEEIGSGDFVPGCVHMPSGIFDWPQFEPYSQVAARACAWANGSLQGCRLANAQTLHIKISRKGWSGQMAIDSQKSSFVDSGNMTTMYVRIMRLIFLKPLQGSVAPPRPIQLSVKTFVPAQISQGGMLSFPQFETVGQTMQRALAWLNAAGASVIFAETVPIKIMSSWSNRPPAAYAEESMAYDSANHGEIYLYILRIYLDGMYQEPPPQMLPPMPQVAPSKGADCTIQ</sequence>
<evidence type="ECO:0000313" key="4">
    <source>
        <dbReference type="RefSeq" id="XP_035690881.1"/>
    </source>
</evidence>
<dbReference type="AlphaFoldDB" id="A0A9J7M0J3"/>
<reference evidence="3 4" key="2">
    <citation type="submission" date="2025-04" db="UniProtKB">
        <authorList>
            <consortium name="RefSeq"/>
        </authorList>
    </citation>
    <scope>IDENTIFICATION</scope>
    <source>
        <strain evidence="3 4">S238N-H82</strain>
        <tissue evidence="3 4">Testes</tissue>
    </source>
</reference>
<evidence type="ECO:0000256" key="1">
    <source>
        <dbReference type="SAM" id="MobiDB-lite"/>
    </source>
</evidence>
<proteinExistence type="predicted"/>
<name>A0A9J7M0J3_BRAFL</name>
<accession>A0A9J7M0J3</accession>
<reference evidence="2" key="1">
    <citation type="journal article" date="2020" name="Nat. Ecol. Evol.">
        <title>Deeply conserved synteny resolves early events in vertebrate evolution.</title>
        <authorList>
            <person name="Simakov O."/>
            <person name="Marletaz F."/>
            <person name="Yue J.X."/>
            <person name="O'Connell B."/>
            <person name="Jenkins J."/>
            <person name="Brandt A."/>
            <person name="Calef R."/>
            <person name="Tung C.H."/>
            <person name="Huang T.K."/>
            <person name="Schmutz J."/>
            <person name="Satoh N."/>
            <person name="Yu J.K."/>
            <person name="Putnam N.H."/>
            <person name="Green R.E."/>
            <person name="Rokhsar D.S."/>
        </authorList>
    </citation>
    <scope>NUCLEOTIDE SEQUENCE [LARGE SCALE GENOMIC DNA]</scope>
    <source>
        <strain evidence="2">S238N-H82</strain>
    </source>
</reference>
<feature type="compositionally biased region" description="Pro residues" evidence="1">
    <location>
        <begin position="19"/>
        <end position="32"/>
    </location>
</feature>
<evidence type="ECO:0000313" key="2">
    <source>
        <dbReference type="Proteomes" id="UP000001554"/>
    </source>
</evidence>
<protein>
    <submittedName>
        <fullName evidence="3 4">Uncharacterized protein LOC118425863 isoform X1</fullName>
    </submittedName>
</protein>
<organism evidence="2 3">
    <name type="scientific">Branchiostoma floridae</name>
    <name type="common">Florida lancelet</name>
    <name type="synonym">Amphioxus</name>
    <dbReference type="NCBI Taxonomy" id="7739"/>
    <lineage>
        <taxon>Eukaryota</taxon>
        <taxon>Metazoa</taxon>
        <taxon>Chordata</taxon>
        <taxon>Cephalochordata</taxon>
        <taxon>Leptocardii</taxon>
        <taxon>Amphioxiformes</taxon>
        <taxon>Branchiostomatidae</taxon>
        <taxon>Branchiostoma</taxon>
    </lineage>
</organism>
<keyword evidence="2" id="KW-1185">Reference proteome</keyword>
<dbReference type="Proteomes" id="UP000001554">
    <property type="component" value="Chromosome 11"/>
</dbReference>
<evidence type="ECO:0000313" key="3">
    <source>
        <dbReference type="RefSeq" id="XP_035690880.1"/>
    </source>
</evidence>
<dbReference type="OMA" id="ERDEYWI"/>
<gene>
    <name evidence="3 4 5" type="primary">LOC118425863</name>
</gene>
<dbReference type="OrthoDB" id="6283821at2759"/>
<dbReference type="RefSeq" id="XP_035690883.1">
    <property type="nucleotide sequence ID" value="XM_035834990.1"/>
</dbReference>